<dbReference type="eggNOG" id="COG1917">
    <property type="taxonomic scope" value="Bacteria"/>
</dbReference>
<dbReference type="Proteomes" id="UP000013520">
    <property type="component" value="Chromosome"/>
</dbReference>
<dbReference type="OrthoDB" id="9793184at2"/>
<dbReference type="SUPFAM" id="SSF51182">
    <property type="entry name" value="RmlC-like cupins"/>
    <property type="match status" value="1"/>
</dbReference>
<dbReference type="STRING" id="767817.Desgi_0880"/>
<evidence type="ECO:0000313" key="3">
    <source>
        <dbReference type="Proteomes" id="UP000013520"/>
    </source>
</evidence>
<name>R4KB75_9FIRM</name>
<dbReference type="KEGG" id="dgi:Desgi_0880"/>
<protein>
    <submittedName>
        <fullName evidence="2">Cupin domain-containing protein</fullName>
    </submittedName>
</protein>
<dbReference type="InterPro" id="IPR014710">
    <property type="entry name" value="RmlC-like_jellyroll"/>
</dbReference>
<dbReference type="Gene3D" id="2.60.120.10">
    <property type="entry name" value="Jelly Rolls"/>
    <property type="match status" value="1"/>
</dbReference>
<dbReference type="CDD" id="cd02230">
    <property type="entry name" value="cupin_HP0902-like"/>
    <property type="match status" value="1"/>
</dbReference>
<reference evidence="2 3" key="1">
    <citation type="submission" date="2012-01" db="EMBL/GenBank/DDBJ databases">
        <title>Complete sequence of Desulfotomaculum gibsoniae DSM 7213.</title>
        <authorList>
            <consortium name="US DOE Joint Genome Institute"/>
            <person name="Lucas S."/>
            <person name="Han J."/>
            <person name="Lapidus A."/>
            <person name="Cheng J.-F."/>
            <person name="Goodwin L."/>
            <person name="Pitluck S."/>
            <person name="Peters L."/>
            <person name="Ovchinnikova G."/>
            <person name="Teshima H."/>
            <person name="Detter J.C."/>
            <person name="Han C."/>
            <person name="Tapia R."/>
            <person name="Land M."/>
            <person name="Hauser L."/>
            <person name="Kyrpides N."/>
            <person name="Ivanova N."/>
            <person name="Pagani I."/>
            <person name="Parshina S."/>
            <person name="Plugge C."/>
            <person name="Muyzer G."/>
            <person name="Kuever J."/>
            <person name="Ivanova A."/>
            <person name="Nazina T."/>
            <person name="Klenk H.-P."/>
            <person name="Brambilla E."/>
            <person name="Spring S."/>
            <person name="Stams A.F."/>
            <person name="Woyke T."/>
        </authorList>
    </citation>
    <scope>NUCLEOTIDE SEQUENCE [LARGE SCALE GENOMIC DNA]</scope>
    <source>
        <strain evidence="2 3">DSM 7213</strain>
    </source>
</reference>
<organism evidence="2 3">
    <name type="scientific">Desulfoscipio gibsoniae DSM 7213</name>
    <dbReference type="NCBI Taxonomy" id="767817"/>
    <lineage>
        <taxon>Bacteria</taxon>
        <taxon>Bacillati</taxon>
        <taxon>Bacillota</taxon>
        <taxon>Clostridia</taxon>
        <taxon>Eubacteriales</taxon>
        <taxon>Desulfallaceae</taxon>
        <taxon>Desulfoscipio</taxon>
    </lineage>
</organism>
<proteinExistence type="predicted"/>
<evidence type="ECO:0000313" key="2">
    <source>
        <dbReference type="EMBL" id="AGL00428.1"/>
    </source>
</evidence>
<feature type="domain" description="Cupin type-2" evidence="1">
    <location>
        <begin position="43"/>
        <end position="108"/>
    </location>
</feature>
<keyword evidence="3" id="KW-1185">Reference proteome</keyword>
<dbReference type="InterPro" id="IPR011051">
    <property type="entry name" value="RmlC_Cupin_sf"/>
</dbReference>
<dbReference type="HOGENOM" id="CLU_141446_2_0_9"/>
<dbReference type="AlphaFoldDB" id="R4KB75"/>
<dbReference type="InterPro" id="IPR013096">
    <property type="entry name" value="Cupin_2"/>
</dbReference>
<dbReference type="PANTHER" id="PTHR37694">
    <property type="entry name" value="SLR8022 PROTEIN"/>
    <property type="match status" value="1"/>
</dbReference>
<dbReference type="RefSeq" id="WP_006521082.1">
    <property type="nucleotide sequence ID" value="NC_021184.1"/>
</dbReference>
<evidence type="ECO:0000259" key="1">
    <source>
        <dbReference type="Pfam" id="PF07883"/>
    </source>
</evidence>
<sequence>MSDNNKPSTPLAEVINLAEFINYQQGAVVSRTLVDKKTGTVTLFAFDKGQGLSEHTAPFDAMVQLMDGEAEVVIAGNPLRLKKGEMFIMPANKPHALRAVESFKMLLTMIRA</sequence>
<dbReference type="Pfam" id="PF07883">
    <property type="entry name" value="Cupin_2"/>
    <property type="match status" value="1"/>
</dbReference>
<dbReference type="PANTHER" id="PTHR37694:SF1">
    <property type="entry name" value="SLR8022 PROTEIN"/>
    <property type="match status" value="1"/>
</dbReference>
<dbReference type="EMBL" id="CP003273">
    <property type="protein sequence ID" value="AGL00428.1"/>
    <property type="molecule type" value="Genomic_DNA"/>
</dbReference>
<accession>R4KB75</accession>
<gene>
    <name evidence="2" type="ORF">Desgi_0880</name>
</gene>